<feature type="chain" id="PRO_5035225850" description="EGF-like domain-containing protein" evidence="5">
    <location>
        <begin position="21"/>
        <end position="686"/>
    </location>
</feature>
<keyword evidence="8" id="KW-1185">Reference proteome</keyword>
<dbReference type="Proteomes" id="UP000789595">
    <property type="component" value="Unassembled WGS sequence"/>
</dbReference>
<dbReference type="Pfam" id="PF07974">
    <property type="entry name" value="EGF_2"/>
    <property type="match status" value="3"/>
</dbReference>
<feature type="disulfide bond" evidence="4">
    <location>
        <begin position="43"/>
        <end position="52"/>
    </location>
</feature>
<dbReference type="Pfam" id="PF23106">
    <property type="entry name" value="EGF_Teneurin"/>
    <property type="match status" value="1"/>
</dbReference>
<name>A0A8J2SWJ4_9STRA</name>
<evidence type="ECO:0000259" key="6">
    <source>
        <dbReference type="PROSITE" id="PS50026"/>
    </source>
</evidence>
<dbReference type="InterPro" id="IPR051216">
    <property type="entry name" value="Teneurin"/>
</dbReference>
<sequence>MKRALEIVVIAITFYPLARAGYSPCPNLCSGHGNCPLTRVCECFNGWTGADCSLKTCPLGSAWADAADTIIGTDDAHNNAECSNRGTCDRTSGICLCEESRFEGAACERKSCPDACNGRGRCQNMKYYASLKDPGEGPVYTYLSNWDAEMMYGCNCDHGIFGPDCSLRSCPTGDDPLTESVVDNPSELQVTAQQQIECKADSGYVVLSFRNKHTDRIPYYASDNEVQGYLEALSTISSDYGPALSVQMNGQAFCSASSTLTKIDFLQDFGNLPLIVADGNGLALSASTSPKVSVSEVRAGTKEDEPCSNRGICDEEIGVCSCMDYMTTSDGYGNEGQRGDCGYASQQLVDCPNENSPCNMKGTCQGKPTYRCDCQQGWTGADCSLLTCPYGKTWFGRPTTGDDYAHMTDDIVECSNMGTCNRVTGTCSCMEGFEGAACNVMSCPGKEPNGPACNGRGECLTMGQLAEHATINGDDALFTYGSTPNNQLTWDFDMVQGCMCHDGFFGYDCSLFSCTSGDNPHTNGQSNEIQTLYCKASLPSAALILRFRRQSTVELMSTANLVEVEVALESLSTIVDVSLGAVSSDQTTICSEGGSSTTVEFLSPTGDVPLLQVSLLDVDSASVQEHVKGTKEDEVCSGRGLCDQTTGSCTCFSGFGSSDGQGRKGTLDDCGFVVPIFRCEDGSLDC</sequence>
<accession>A0A8J2SWJ4</accession>
<feature type="domain" description="EGF-like" evidence="6">
    <location>
        <begin position="347"/>
        <end position="384"/>
    </location>
</feature>
<keyword evidence="1 4" id="KW-0245">EGF-like domain</keyword>
<comment type="caution">
    <text evidence="7">The sequence shown here is derived from an EMBL/GenBank/DDBJ whole genome shotgun (WGS) entry which is preliminary data.</text>
</comment>
<feature type="disulfide bond" evidence="4">
    <location>
        <begin position="25"/>
        <end position="35"/>
    </location>
</feature>
<gene>
    <name evidence="7" type="ORF">PECAL_5P09250</name>
</gene>
<evidence type="ECO:0000313" key="7">
    <source>
        <dbReference type="EMBL" id="CAH0376351.1"/>
    </source>
</evidence>
<feature type="disulfide bond" evidence="4">
    <location>
        <begin position="374"/>
        <end position="383"/>
    </location>
</feature>
<evidence type="ECO:0000256" key="3">
    <source>
        <dbReference type="ARBA" id="ARBA00023157"/>
    </source>
</evidence>
<feature type="signal peptide" evidence="5">
    <location>
        <begin position="1"/>
        <end position="20"/>
    </location>
</feature>
<evidence type="ECO:0000256" key="1">
    <source>
        <dbReference type="ARBA" id="ARBA00022536"/>
    </source>
</evidence>
<evidence type="ECO:0000256" key="2">
    <source>
        <dbReference type="ARBA" id="ARBA00022737"/>
    </source>
</evidence>
<dbReference type="PANTHER" id="PTHR11219:SF69">
    <property type="entry name" value="TENEURIN-A"/>
    <property type="match status" value="1"/>
</dbReference>
<keyword evidence="5" id="KW-0732">Signal</keyword>
<dbReference type="Gene3D" id="2.10.25.10">
    <property type="entry name" value="Laminin"/>
    <property type="match status" value="3"/>
</dbReference>
<dbReference type="PROSITE" id="PS50026">
    <property type="entry name" value="EGF_3"/>
    <property type="match status" value="2"/>
</dbReference>
<evidence type="ECO:0000313" key="8">
    <source>
        <dbReference type="Proteomes" id="UP000789595"/>
    </source>
</evidence>
<proteinExistence type="predicted"/>
<dbReference type="InterPro" id="IPR013111">
    <property type="entry name" value="EGF_extracell"/>
</dbReference>
<organism evidence="7 8">
    <name type="scientific">Pelagomonas calceolata</name>
    <dbReference type="NCBI Taxonomy" id="35677"/>
    <lineage>
        <taxon>Eukaryota</taxon>
        <taxon>Sar</taxon>
        <taxon>Stramenopiles</taxon>
        <taxon>Ochrophyta</taxon>
        <taxon>Pelagophyceae</taxon>
        <taxon>Pelagomonadales</taxon>
        <taxon>Pelagomonadaceae</taxon>
        <taxon>Pelagomonas</taxon>
    </lineage>
</organism>
<evidence type="ECO:0000256" key="4">
    <source>
        <dbReference type="PROSITE-ProRule" id="PRU00076"/>
    </source>
</evidence>
<keyword evidence="3 4" id="KW-1015">Disulfide bond</keyword>
<comment type="caution">
    <text evidence="4">Lacks conserved residue(s) required for the propagation of feature annotation.</text>
</comment>
<dbReference type="InterPro" id="IPR000742">
    <property type="entry name" value="EGF"/>
</dbReference>
<dbReference type="EMBL" id="CAKKNE010000005">
    <property type="protein sequence ID" value="CAH0376351.1"/>
    <property type="molecule type" value="Genomic_DNA"/>
</dbReference>
<dbReference type="PROSITE" id="PS00022">
    <property type="entry name" value="EGF_1"/>
    <property type="match status" value="3"/>
</dbReference>
<dbReference type="PANTHER" id="PTHR11219">
    <property type="entry name" value="TENEURIN AND N-ACETYLGLUCOSAMINE-1-PHOSPHODIESTER ALPHA-N-ACETYLGLUCOSAMINIDASE"/>
    <property type="match status" value="1"/>
</dbReference>
<evidence type="ECO:0000256" key="5">
    <source>
        <dbReference type="SAM" id="SignalP"/>
    </source>
</evidence>
<dbReference type="PROSITE" id="PS01186">
    <property type="entry name" value="EGF_2"/>
    <property type="match status" value="3"/>
</dbReference>
<dbReference type="SMART" id="SM00181">
    <property type="entry name" value="EGF"/>
    <property type="match status" value="5"/>
</dbReference>
<dbReference type="AlphaFoldDB" id="A0A8J2SWJ4"/>
<keyword evidence="2" id="KW-0677">Repeat</keyword>
<feature type="domain" description="EGF-like" evidence="6">
    <location>
        <begin position="21"/>
        <end position="53"/>
    </location>
</feature>
<reference evidence="7" key="1">
    <citation type="submission" date="2021-11" db="EMBL/GenBank/DDBJ databases">
        <authorList>
            <consortium name="Genoscope - CEA"/>
            <person name="William W."/>
        </authorList>
    </citation>
    <scope>NUCLEOTIDE SEQUENCE</scope>
</reference>
<protein>
    <recommendedName>
        <fullName evidence="6">EGF-like domain-containing protein</fullName>
    </recommendedName>
</protein>
<dbReference type="OrthoDB" id="442731at2759"/>